<dbReference type="AlphaFoldDB" id="A0A0F9FG64"/>
<gene>
    <name evidence="1" type="ORF">LCGC14_1956550</name>
</gene>
<evidence type="ECO:0000313" key="1">
    <source>
        <dbReference type="EMBL" id="KKL85258.1"/>
    </source>
</evidence>
<dbReference type="EMBL" id="LAZR01021458">
    <property type="protein sequence ID" value="KKL85258.1"/>
    <property type="molecule type" value="Genomic_DNA"/>
</dbReference>
<protein>
    <submittedName>
        <fullName evidence="1">Uncharacterized protein</fullName>
    </submittedName>
</protein>
<feature type="non-terminal residue" evidence="1">
    <location>
        <position position="21"/>
    </location>
</feature>
<sequence length="21" mass="2347">MNIDQILAEKGSEVFKISPRA</sequence>
<reference evidence="1" key="1">
    <citation type="journal article" date="2015" name="Nature">
        <title>Complex archaea that bridge the gap between prokaryotes and eukaryotes.</title>
        <authorList>
            <person name="Spang A."/>
            <person name="Saw J.H."/>
            <person name="Jorgensen S.L."/>
            <person name="Zaremba-Niedzwiedzka K."/>
            <person name="Martijn J."/>
            <person name="Lind A.E."/>
            <person name="van Eijk R."/>
            <person name="Schleper C."/>
            <person name="Guy L."/>
            <person name="Ettema T.J."/>
        </authorList>
    </citation>
    <scope>NUCLEOTIDE SEQUENCE</scope>
</reference>
<proteinExistence type="predicted"/>
<accession>A0A0F9FG64</accession>
<name>A0A0F9FG64_9ZZZZ</name>
<comment type="caution">
    <text evidence="1">The sequence shown here is derived from an EMBL/GenBank/DDBJ whole genome shotgun (WGS) entry which is preliminary data.</text>
</comment>
<organism evidence="1">
    <name type="scientific">marine sediment metagenome</name>
    <dbReference type="NCBI Taxonomy" id="412755"/>
    <lineage>
        <taxon>unclassified sequences</taxon>
        <taxon>metagenomes</taxon>
        <taxon>ecological metagenomes</taxon>
    </lineage>
</organism>